<organism evidence="1">
    <name type="scientific">marine sediment metagenome</name>
    <dbReference type="NCBI Taxonomy" id="412755"/>
    <lineage>
        <taxon>unclassified sequences</taxon>
        <taxon>metagenomes</taxon>
        <taxon>ecological metagenomes</taxon>
    </lineage>
</organism>
<name>A0A0F8WEP2_9ZZZZ</name>
<protein>
    <submittedName>
        <fullName evidence="1">Uncharacterized protein</fullName>
    </submittedName>
</protein>
<reference evidence="1" key="1">
    <citation type="journal article" date="2015" name="Nature">
        <title>Complex archaea that bridge the gap between prokaryotes and eukaryotes.</title>
        <authorList>
            <person name="Spang A."/>
            <person name="Saw J.H."/>
            <person name="Jorgensen S.L."/>
            <person name="Zaremba-Niedzwiedzka K."/>
            <person name="Martijn J."/>
            <person name="Lind A.E."/>
            <person name="van Eijk R."/>
            <person name="Schleper C."/>
            <person name="Guy L."/>
            <person name="Ettema T.J."/>
        </authorList>
    </citation>
    <scope>NUCLEOTIDE SEQUENCE</scope>
</reference>
<dbReference type="AlphaFoldDB" id="A0A0F8WEP2"/>
<gene>
    <name evidence="1" type="ORF">LCGC14_3078990</name>
</gene>
<dbReference type="EMBL" id="LAZR01065707">
    <property type="protein sequence ID" value="KKK54998.1"/>
    <property type="molecule type" value="Genomic_DNA"/>
</dbReference>
<feature type="non-terminal residue" evidence="1">
    <location>
        <position position="1"/>
    </location>
</feature>
<sequence>MAKLISIPRCGTRWSAYVRPIGVVVFAEWERKDEERAKEA</sequence>
<comment type="caution">
    <text evidence="1">The sequence shown here is derived from an EMBL/GenBank/DDBJ whole genome shotgun (WGS) entry which is preliminary data.</text>
</comment>
<evidence type="ECO:0000313" key="1">
    <source>
        <dbReference type="EMBL" id="KKK54998.1"/>
    </source>
</evidence>
<proteinExistence type="predicted"/>
<accession>A0A0F8WEP2</accession>